<dbReference type="Pfam" id="PF19567">
    <property type="entry name" value="CpsB_CapC"/>
    <property type="match status" value="1"/>
</dbReference>
<dbReference type="RefSeq" id="WP_278010756.1">
    <property type="nucleotide sequence ID" value="NZ_CP121112.1"/>
</dbReference>
<dbReference type="SUPFAM" id="SSF89550">
    <property type="entry name" value="PHP domain-like"/>
    <property type="match status" value="1"/>
</dbReference>
<dbReference type="EC" id="3.1.3.48" evidence="2"/>
<comment type="caution">
    <text evidence="5">The sequence shown here is derived from an EMBL/GenBank/DDBJ whole genome shotgun (WGS) entry which is preliminary data.</text>
</comment>
<protein>
    <recommendedName>
        <fullName evidence="2">protein-tyrosine-phosphatase</fullName>
        <ecNumber evidence="2">3.1.3.48</ecNumber>
    </recommendedName>
</protein>
<gene>
    <name evidence="5" type="ORF">ACFFVK_20315</name>
</gene>
<comment type="catalytic activity">
    <reaction evidence="4">
        <text>O-phospho-L-tyrosyl-[protein] + H2O = L-tyrosyl-[protein] + phosphate</text>
        <dbReference type="Rhea" id="RHEA:10684"/>
        <dbReference type="Rhea" id="RHEA-COMP:10136"/>
        <dbReference type="Rhea" id="RHEA-COMP:20101"/>
        <dbReference type="ChEBI" id="CHEBI:15377"/>
        <dbReference type="ChEBI" id="CHEBI:43474"/>
        <dbReference type="ChEBI" id="CHEBI:46858"/>
        <dbReference type="ChEBI" id="CHEBI:61978"/>
        <dbReference type="EC" id="3.1.3.48"/>
    </reaction>
</comment>
<evidence type="ECO:0000313" key="5">
    <source>
        <dbReference type="EMBL" id="MFB9110931.1"/>
    </source>
</evidence>
<accession>A0ABV5HGA0</accession>
<sequence length="245" mass="28361">MLSFLKQKPHLKDLLSGDYIDIHSHLLPGIDDGAKTISDTESLIKSFEKIGVSQFITTPHISHYIWNNSPQTIQKNHAETSVLLSNTNASKPFLAAAEYFMDDWFEKHFQNEKLLPLKDNYVLVEMSYINAPIQLYKILFDLQVAGYKPILAHPERYLFYHKNFIEYERLKKAGCLFQLNLLAVVGYYGEEVTKISEQLLKNKMYDFVGTDVHHSNHIAAFDKRVKINAIEGIKEIISNNQFFKF</sequence>
<dbReference type="InterPro" id="IPR016195">
    <property type="entry name" value="Pol/histidinol_Pase-like"/>
</dbReference>
<evidence type="ECO:0000256" key="4">
    <source>
        <dbReference type="ARBA" id="ARBA00051722"/>
    </source>
</evidence>
<dbReference type="Gene3D" id="3.20.20.140">
    <property type="entry name" value="Metal-dependent hydrolases"/>
    <property type="match status" value="1"/>
</dbReference>
<dbReference type="PANTHER" id="PTHR39181">
    <property type="entry name" value="TYROSINE-PROTEIN PHOSPHATASE YWQE"/>
    <property type="match status" value="1"/>
</dbReference>
<reference evidence="5 6" key="1">
    <citation type="submission" date="2024-09" db="EMBL/GenBank/DDBJ databases">
        <authorList>
            <person name="Sun Q."/>
            <person name="Mori K."/>
        </authorList>
    </citation>
    <scope>NUCLEOTIDE SEQUENCE [LARGE SCALE GENOMIC DNA]</scope>
    <source>
        <strain evidence="5 6">CECT 8365</strain>
    </source>
</reference>
<comment type="similarity">
    <text evidence="1">Belongs to the metallo-dependent hydrolases superfamily. CpsB/CapC family.</text>
</comment>
<evidence type="ECO:0000256" key="1">
    <source>
        <dbReference type="ARBA" id="ARBA00005750"/>
    </source>
</evidence>
<evidence type="ECO:0000256" key="3">
    <source>
        <dbReference type="ARBA" id="ARBA00022801"/>
    </source>
</evidence>
<proteinExistence type="inferred from homology"/>
<dbReference type="PIRSF" id="PIRSF016557">
    <property type="entry name" value="Caps_synth_CpsB"/>
    <property type="match status" value="1"/>
</dbReference>
<organism evidence="5 6">
    <name type="scientific">Flavobacterium gyeonganense</name>
    <dbReference type="NCBI Taxonomy" id="1310418"/>
    <lineage>
        <taxon>Bacteria</taxon>
        <taxon>Pseudomonadati</taxon>
        <taxon>Bacteroidota</taxon>
        <taxon>Flavobacteriia</taxon>
        <taxon>Flavobacteriales</taxon>
        <taxon>Flavobacteriaceae</taxon>
        <taxon>Flavobacterium</taxon>
    </lineage>
</organism>
<keyword evidence="6" id="KW-1185">Reference proteome</keyword>
<name>A0ABV5HGA0_9FLAO</name>
<keyword evidence="3" id="KW-0378">Hydrolase</keyword>
<dbReference type="EMBL" id="JBHMFE010000046">
    <property type="protein sequence ID" value="MFB9110931.1"/>
    <property type="molecule type" value="Genomic_DNA"/>
</dbReference>
<dbReference type="InterPro" id="IPR016667">
    <property type="entry name" value="Caps_polysacc_synth_CpsB/CapC"/>
</dbReference>
<evidence type="ECO:0000313" key="6">
    <source>
        <dbReference type="Proteomes" id="UP001589562"/>
    </source>
</evidence>
<dbReference type="Proteomes" id="UP001589562">
    <property type="component" value="Unassembled WGS sequence"/>
</dbReference>
<dbReference type="PANTHER" id="PTHR39181:SF1">
    <property type="entry name" value="TYROSINE-PROTEIN PHOSPHATASE YWQE"/>
    <property type="match status" value="1"/>
</dbReference>
<evidence type="ECO:0000256" key="2">
    <source>
        <dbReference type="ARBA" id="ARBA00013064"/>
    </source>
</evidence>